<evidence type="ECO:0000259" key="3">
    <source>
        <dbReference type="PROSITE" id="PS50090"/>
    </source>
</evidence>
<feature type="compositionally biased region" description="Acidic residues" evidence="2">
    <location>
        <begin position="260"/>
        <end position="272"/>
    </location>
</feature>
<organism evidence="4 5">
    <name type="scientific">Clitoria ternatea</name>
    <name type="common">Butterfly pea</name>
    <dbReference type="NCBI Taxonomy" id="43366"/>
    <lineage>
        <taxon>Eukaryota</taxon>
        <taxon>Viridiplantae</taxon>
        <taxon>Streptophyta</taxon>
        <taxon>Embryophyta</taxon>
        <taxon>Tracheophyta</taxon>
        <taxon>Spermatophyta</taxon>
        <taxon>Magnoliopsida</taxon>
        <taxon>eudicotyledons</taxon>
        <taxon>Gunneridae</taxon>
        <taxon>Pentapetalae</taxon>
        <taxon>rosids</taxon>
        <taxon>fabids</taxon>
        <taxon>Fabales</taxon>
        <taxon>Fabaceae</taxon>
        <taxon>Papilionoideae</taxon>
        <taxon>50 kb inversion clade</taxon>
        <taxon>NPAAA clade</taxon>
        <taxon>indigoferoid/millettioid clade</taxon>
        <taxon>Phaseoleae</taxon>
        <taxon>Clitoria</taxon>
    </lineage>
</organism>
<proteinExistence type="predicted"/>
<dbReference type="Gene3D" id="1.10.10.60">
    <property type="entry name" value="Homeodomain-like"/>
    <property type="match status" value="1"/>
</dbReference>
<evidence type="ECO:0000313" key="5">
    <source>
        <dbReference type="Proteomes" id="UP001359559"/>
    </source>
</evidence>
<name>A0AAN9FN92_CLITE</name>
<feature type="compositionally biased region" description="Pro residues" evidence="2">
    <location>
        <begin position="220"/>
        <end position="243"/>
    </location>
</feature>
<dbReference type="AlphaFoldDB" id="A0AAN9FN92"/>
<feature type="compositionally biased region" description="Pro residues" evidence="2">
    <location>
        <begin position="7"/>
        <end position="16"/>
    </location>
</feature>
<dbReference type="InterPro" id="IPR001005">
    <property type="entry name" value="SANT/Myb"/>
</dbReference>
<feature type="compositionally biased region" description="Low complexity" evidence="2">
    <location>
        <begin position="148"/>
        <end position="161"/>
    </location>
</feature>
<feature type="region of interest" description="Disordered" evidence="2">
    <location>
        <begin position="1"/>
        <end position="22"/>
    </location>
</feature>
<evidence type="ECO:0000256" key="2">
    <source>
        <dbReference type="SAM" id="MobiDB-lite"/>
    </source>
</evidence>
<dbReference type="EMBL" id="JAYKXN010000006">
    <property type="protein sequence ID" value="KAK7279587.1"/>
    <property type="molecule type" value="Genomic_DNA"/>
</dbReference>
<feature type="region of interest" description="Disordered" evidence="2">
    <location>
        <begin position="79"/>
        <end position="101"/>
    </location>
</feature>
<dbReference type="PANTHER" id="PTHR33492">
    <property type="entry name" value="OSJNBA0043A12.37 PROTEIN-RELATED"/>
    <property type="match status" value="1"/>
</dbReference>
<keyword evidence="1" id="KW-0175">Coiled coil</keyword>
<reference evidence="4 5" key="1">
    <citation type="submission" date="2024-01" db="EMBL/GenBank/DDBJ databases">
        <title>The genomes of 5 underutilized Papilionoideae crops provide insights into root nodulation and disease resistance.</title>
        <authorList>
            <person name="Yuan L."/>
        </authorList>
    </citation>
    <scope>NUCLEOTIDE SEQUENCE [LARGE SCALE GENOMIC DNA]</scope>
    <source>
        <strain evidence="4">LY-2023</strain>
        <tissue evidence="4">Leaf</tissue>
    </source>
</reference>
<accession>A0AAN9FN92</accession>
<dbReference type="PROSITE" id="PS50090">
    <property type="entry name" value="MYB_LIKE"/>
    <property type="match status" value="1"/>
</dbReference>
<dbReference type="PANTHER" id="PTHR33492:SF11">
    <property type="entry name" value="OS04G0670900 PROTEIN"/>
    <property type="match status" value="1"/>
</dbReference>
<dbReference type="Pfam" id="PF13837">
    <property type="entry name" value="Myb_DNA-bind_4"/>
    <property type="match status" value="1"/>
</dbReference>
<dbReference type="Proteomes" id="UP001359559">
    <property type="component" value="Unassembled WGS sequence"/>
</dbReference>
<keyword evidence="5" id="KW-1185">Reference proteome</keyword>
<evidence type="ECO:0000256" key="1">
    <source>
        <dbReference type="SAM" id="Coils"/>
    </source>
</evidence>
<gene>
    <name evidence="4" type="ORF">RJT34_24640</name>
</gene>
<comment type="caution">
    <text evidence="4">The sequence shown here is derived from an EMBL/GenBank/DDBJ whole genome shotgun (WGS) entry which is preliminary data.</text>
</comment>
<feature type="region of interest" description="Disordered" evidence="2">
    <location>
        <begin position="143"/>
        <end position="165"/>
    </location>
</feature>
<evidence type="ECO:0000313" key="4">
    <source>
        <dbReference type="EMBL" id="KAK7279587.1"/>
    </source>
</evidence>
<sequence length="360" mass="40503">MSDPSTTPLPPPPLLPDPHRQPHHHVAFIHGASPTPTTTAAVTIAAPSSSSTLAREYRKGNWTIQETLILITAKKLDDERRLKTSSAPQDPSRPACSSSSRSSGELRWKWVENYCWNHGCLRSQNQCNDKWDNLLRDYKKVRDYESKSQQQQQSHNNNNNNKEFPSYWSLNKQQRKEQNLPSNMVFDVYQAITEVLQRKQTQRQPAVTLVTSSPLQTQLPLPPPPPPPPPPPQPQQPPPPPQAPTSSATPAASERSESLGTEESDDDGDDDGSESKRRKVRNIGSSIMRSASVLARALRSCEEKKEKRHREMLQLEQRRIQMEEVRNEVHRQGIATLVAAVTNLSGAIQSLINSERHGQR</sequence>
<feature type="coiled-coil region" evidence="1">
    <location>
        <begin position="298"/>
        <end position="332"/>
    </location>
</feature>
<feature type="compositionally biased region" description="Low complexity" evidence="2">
    <location>
        <begin position="92"/>
        <end position="101"/>
    </location>
</feature>
<feature type="region of interest" description="Disordered" evidence="2">
    <location>
        <begin position="199"/>
        <end position="284"/>
    </location>
</feature>
<dbReference type="InterPro" id="IPR044822">
    <property type="entry name" value="Myb_DNA-bind_4"/>
</dbReference>
<feature type="domain" description="Myb-like" evidence="3">
    <location>
        <begin position="54"/>
        <end position="135"/>
    </location>
</feature>
<protein>
    <recommendedName>
        <fullName evidence="3">Myb-like domain-containing protein</fullName>
    </recommendedName>
</protein>